<organism evidence="1 2">
    <name type="scientific">Bradyrhizobium xenonodulans</name>
    <dbReference type="NCBI Taxonomy" id="2736875"/>
    <lineage>
        <taxon>Bacteria</taxon>
        <taxon>Pseudomonadati</taxon>
        <taxon>Pseudomonadota</taxon>
        <taxon>Alphaproteobacteria</taxon>
        <taxon>Hyphomicrobiales</taxon>
        <taxon>Nitrobacteraceae</taxon>
        <taxon>Bradyrhizobium</taxon>
    </lineage>
</organism>
<proteinExistence type="predicted"/>
<accession>A0ABY7MI16</accession>
<sequence>MPWLKTSCAEADASKRHASPLELMTSFVAASYWYSMSLAALRVGELMAAEVSNTVREGTWTFGSSPWRGYGGGPSPPQ</sequence>
<dbReference type="Proteomes" id="UP001179614">
    <property type="component" value="Chromosome"/>
</dbReference>
<gene>
    <name evidence="1" type="ORF">I3J27_34455</name>
</gene>
<evidence type="ECO:0000313" key="2">
    <source>
        <dbReference type="Proteomes" id="UP001179614"/>
    </source>
</evidence>
<dbReference type="EMBL" id="CP089391">
    <property type="protein sequence ID" value="WBL78013.1"/>
    <property type="molecule type" value="Genomic_DNA"/>
</dbReference>
<name>A0ABY7MI16_9BRAD</name>
<evidence type="ECO:0000313" key="1">
    <source>
        <dbReference type="EMBL" id="WBL78013.1"/>
    </source>
</evidence>
<keyword evidence="2" id="KW-1185">Reference proteome</keyword>
<protein>
    <submittedName>
        <fullName evidence="1">Uncharacterized protein</fullName>
    </submittedName>
</protein>
<reference evidence="1" key="1">
    <citation type="submission" date="2021-12" db="EMBL/GenBank/DDBJ databases">
        <title>Bradyrhizobium xenonodulans sp. nov.</title>
        <authorList>
            <person name="Claassens R."/>
            <person name="Venter S.N."/>
            <person name="Beukes C.W."/>
            <person name="Stepkowski T."/>
            <person name="Steenkamp E.T."/>
        </authorList>
    </citation>
    <scope>NUCLEOTIDE SEQUENCE</scope>
    <source>
        <strain evidence="1">14AB</strain>
    </source>
</reference>
<dbReference type="RefSeq" id="WP_270163302.1">
    <property type="nucleotide sequence ID" value="NZ_CP089391.1"/>
</dbReference>